<reference evidence="2 3" key="1">
    <citation type="journal article" date="2020" name="Microb. Ecol.">
        <title>Ecogenomics of the Marine Benthic Filamentous Cyanobacterium Adonisia.</title>
        <authorList>
            <person name="Walter J.M."/>
            <person name="Coutinho F.H."/>
            <person name="Leomil L."/>
            <person name="Hargreaves P.I."/>
            <person name="Campeao M.E."/>
            <person name="Vieira V.V."/>
            <person name="Silva B.S."/>
            <person name="Fistarol G.O."/>
            <person name="Salomon P.S."/>
            <person name="Sawabe T."/>
            <person name="Mino S."/>
            <person name="Hosokawa M."/>
            <person name="Miyashita H."/>
            <person name="Maruyama F."/>
            <person name="van Verk M.C."/>
            <person name="Dutilh B.E."/>
            <person name="Thompson C.C."/>
            <person name="Thompson F.L."/>
        </authorList>
    </citation>
    <scope>NUCLEOTIDE SEQUENCE [LARGE SCALE GENOMIC DNA]</scope>
    <source>
        <strain evidence="2 3">CCMR0081</strain>
    </source>
</reference>
<dbReference type="EMBL" id="QXHD01000003">
    <property type="protein sequence ID" value="NEZ54315.1"/>
    <property type="molecule type" value="Genomic_DNA"/>
</dbReference>
<organism evidence="2 3">
    <name type="scientific">Adonisia turfae CCMR0081</name>
    <dbReference type="NCBI Taxonomy" id="2292702"/>
    <lineage>
        <taxon>Bacteria</taxon>
        <taxon>Bacillati</taxon>
        <taxon>Cyanobacteriota</taxon>
        <taxon>Adonisia</taxon>
        <taxon>Adonisia turfae</taxon>
    </lineage>
</organism>
<comment type="caution">
    <text evidence="2">The sequence shown here is derived from an EMBL/GenBank/DDBJ whole genome shotgun (WGS) entry which is preliminary data.</text>
</comment>
<evidence type="ECO:0000313" key="3">
    <source>
        <dbReference type="Proteomes" id="UP000481033"/>
    </source>
</evidence>
<feature type="region of interest" description="Disordered" evidence="1">
    <location>
        <begin position="1"/>
        <end position="35"/>
    </location>
</feature>
<evidence type="ECO:0000313" key="2">
    <source>
        <dbReference type="EMBL" id="NEZ54315.1"/>
    </source>
</evidence>
<protein>
    <submittedName>
        <fullName evidence="2">Uncharacterized protein</fullName>
    </submittedName>
</protein>
<accession>A0A6M0RDL7</accession>
<proteinExistence type="predicted"/>
<name>A0A6M0RDL7_9CYAN</name>
<evidence type="ECO:0000256" key="1">
    <source>
        <dbReference type="SAM" id="MobiDB-lite"/>
    </source>
</evidence>
<dbReference type="Proteomes" id="UP000481033">
    <property type="component" value="Unassembled WGS sequence"/>
</dbReference>
<sequence length="59" mass="5971">MGVDALVGPYGNAAGNGGTRRITGQLGRNPTKSEKASLDWVTAEKTGLVGGQQLGVLTT</sequence>
<gene>
    <name evidence="2" type="ORF">DXZ20_01085</name>
</gene>
<dbReference type="AlphaFoldDB" id="A0A6M0RDL7"/>
<keyword evidence="3" id="KW-1185">Reference proteome</keyword>